<evidence type="ECO:0000313" key="3">
    <source>
        <dbReference type="Proteomes" id="UP000198736"/>
    </source>
</evidence>
<reference evidence="3" key="1">
    <citation type="submission" date="2015-10" db="EMBL/GenBank/DDBJ databases">
        <authorList>
            <person name="Luecker S."/>
            <person name="Luecker S."/>
        </authorList>
    </citation>
    <scope>NUCLEOTIDE SEQUENCE [LARGE SCALE GENOMIC DNA]</scope>
</reference>
<organism evidence="2 3">
    <name type="scientific">Candidatus Nitrospira nitrificans</name>
    <dbReference type="NCBI Taxonomy" id="1742973"/>
    <lineage>
        <taxon>Bacteria</taxon>
        <taxon>Pseudomonadati</taxon>
        <taxon>Nitrospirota</taxon>
        <taxon>Nitrospiria</taxon>
        <taxon>Nitrospirales</taxon>
        <taxon>Nitrospiraceae</taxon>
        <taxon>Nitrospira</taxon>
    </lineage>
</organism>
<sequence>MSKTFIALMILLLITAIFSSSYADPNWCQDEEREINNYPEYGTKLDEGQMTRLRNIAATIVRSQSSGSPILTVNVVGHADRALRVAPDQRAAKEETVSLQRAKDAKNQLVAILGTLPGGPGVISVIDTPIGAGAKNLKIQNPKNESEMRLNRRVVFMWSRCLTPKRQPDIPPRDPSDYPDDPNNVPAGTRFKMKILDGVGLSGAASGFSYYSFLFWDVDNHRIAEYTYTATITGKGIPPFSEAGESNWSEVFTISKPAQVDQLEGLGHHATGSIGAASGLTFGFNSRYGAAGSTAIFTGPSKSIGIEGGNGPLKVTRGTVQVYNGP</sequence>
<protein>
    <recommendedName>
        <fullName evidence="4">OmpA-like domain-containing protein</fullName>
    </recommendedName>
</protein>
<dbReference type="STRING" id="1742973.COMA2_210076"/>
<gene>
    <name evidence="2" type="ORF">COMA2_210076</name>
</gene>
<accession>A0A0S4LMH0</accession>
<evidence type="ECO:0000256" key="1">
    <source>
        <dbReference type="SAM" id="SignalP"/>
    </source>
</evidence>
<evidence type="ECO:0008006" key="4">
    <source>
        <dbReference type="Google" id="ProtNLM"/>
    </source>
</evidence>
<dbReference type="RefSeq" id="WP_090897805.1">
    <property type="nucleotide sequence ID" value="NZ_CZPZ01000014.1"/>
</dbReference>
<dbReference type="Gene3D" id="3.30.1330.60">
    <property type="entry name" value="OmpA-like domain"/>
    <property type="match status" value="1"/>
</dbReference>
<proteinExistence type="predicted"/>
<feature type="chain" id="PRO_5006624155" description="OmpA-like domain-containing protein" evidence="1">
    <location>
        <begin position="24"/>
        <end position="326"/>
    </location>
</feature>
<evidence type="ECO:0000313" key="2">
    <source>
        <dbReference type="EMBL" id="CUS36290.1"/>
    </source>
</evidence>
<dbReference type="EMBL" id="CZPZ01000014">
    <property type="protein sequence ID" value="CUS36290.1"/>
    <property type="molecule type" value="Genomic_DNA"/>
</dbReference>
<dbReference type="AlphaFoldDB" id="A0A0S4LMH0"/>
<feature type="signal peptide" evidence="1">
    <location>
        <begin position="1"/>
        <end position="23"/>
    </location>
</feature>
<dbReference type="Proteomes" id="UP000198736">
    <property type="component" value="Unassembled WGS sequence"/>
</dbReference>
<keyword evidence="1" id="KW-0732">Signal</keyword>
<name>A0A0S4LMH0_9BACT</name>
<dbReference type="InterPro" id="IPR036737">
    <property type="entry name" value="OmpA-like_sf"/>
</dbReference>
<dbReference type="SUPFAM" id="SSF103088">
    <property type="entry name" value="OmpA-like"/>
    <property type="match status" value="1"/>
</dbReference>
<keyword evidence="3" id="KW-1185">Reference proteome</keyword>